<keyword evidence="3" id="KW-0813">Transport</keyword>
<keyword evidence="6" id="KW-0472">Membrane</keyword>
<accession>A0A8H7GPR8</accession>
<dbReference type="GO" id="GO:0006623">
    <property type="term" value="P:protein targeting to vacuole"/>
    <property type="evidence" value="ECO:0007669"/>
    <property type="project" value="TreeGrafter"/>
</dbReference>
<evidence type="ECO:0000256" key="3">
    <source>
        <dbReference type="ARBA" id="ARBA00022448"/>
    </source>
</evidence>
<organism evidence="8 9">
    <name type="scientific">Metschnikowia pulcherrima</name>
    <dbReference type="NCBI Taxonomy" id="27326"/>
    <lineage>
        <taxon>Eukaryota</taxon>
        <taxon>Fungi</taxon>
        <taxon>Dikarya</taxon>
        <taxon>Ascomycota</taxon>
        <taxon>Saccharomycotina</taxon>
        <taxon>Pichiomycetes</taxon>
        <taxon>Metschnikowiaceae</taxon>
        <taxon>Metschnikowia</taxon>
    </lineage>
</organism>
<comment type="subcellular location">
    <subcellularLocation>
        <location evidence="1">Endomembrane system</location>
    </subcellularLocation>
</comment>
<dbReference type="PANTHER" id="PTHR22781">
    <property type="entry name" value="DELTA ADAPTIN-RELATED"/>
    <property type="match status" value="1"/>
</dbReference>
<proteinExistence type="inferred from homology"/>
<dbReference type="GO" id="GO:0010008">
    <property type="term" value="C:endosome membrane"/>
    <property type="evidence" value="ECO:0007669"/>
    <property type="project" value="TreeGrafter"/>
</dbReference>
<keyword evidence="5" id="KW-0653">Protein transport</keyword>
<evidence type="ECO:0000256" key="6">
    <source>
        <dbReference type="ARBA" id="ARBA00023136"/>
    </source>
</evidence>
<dbReference type="InterPro" id="IPR016024">
    <property type="entry name" value="ARM-type_fold"/>
</dbReference>
<comment type="caution">
    <text evidence="8">The sequence shown here is derived from an EMBL/GenBank/DDBJ whole genome shotgun (WGS) entry which is preliminary data.</text>
</comment>
<keyword evidence="4" id="KW-0677">Repeat</keyword>
<evidence type="ECO:0000256" key="5">
    <source>
        <dbReference type="ARBA" id="ARBA00022927"/>
    </source>
</evidence>
<evidence type="ECO:0000313" key="8">
    <source>
        <dbReference type="EMBL" id="KAF8001460.1"/>
    </source>
</evidence>
<gene>
    <name evidence="8" type="ORF">HF325_003961</name>
</gene>
<feature type="domain" description="Clathrin/coatomer adaptor adaptin-like N-terminal" evidence="7">
    <location>
        <begin position="52"/>
        <end position="210"/>
    </location>
</feature>
<dbReference type="OrthoDB" id="10264595at2759"/>
<evidence type="ECO:0000256" key="2">
    <source>
        <dbReference type="ARBA" id="ARBA00006613"/>
    </source>
</evidence>
<dbReference type="Proteomes" id="UP000649328">
    <property type="component" value="Unassembled WGS sequence"/>
</dbReference>
<dbReference type="AlphaFoldDB" id="A0A8H7GPR8"/>
<dbReference type="Pfam" id="PF01602">
    <property type="entry name" value="Adaptin_N"/>
    <property type="match status" value="1"/>
</dbReference>
<dbReference type="GO" id="GO:0006896">
    <property type="term" value="P:Golgi to vacuole transport"/>
    <property type="evidence" value="ECO:0007669"/>
    <property type="project" value="TreeGrafter"/>
</dbReference>
<protein>
    <recommendedName>
        <fullName evidence="7">Clathrin/coatomer adaptor adaptin-like N-terminal domain-containing protein</fullName>
    </recommendedName>
</protein>
<sequence>MSSFQIQSSEVLARLKPFGITFEKSLTDLIKGIRLHLKESPEALLTFLNNAIQECKDELTTTDLEVKATAVLKLAYLEMYGYDMSWCNFHILEVMSSPKFQQKRIGYLAATQLFKNEQDLLILATNQFKKDLNSHNHIEIGLALSGIATIVTPNLAKDIVDDIVMKLTHLKPYIRKKAVLALFKIFLQYPESWKGALPRVIEKLDDPDVRLLAPQSQSAC</sequence>
<dbReference type="InterPro" id="IPR002553">
    <property type="entry name" value="Clathrin/coatomer_adapt-like_N"/>
</dbReference>
<evidence type="ECO:0000313" key="9">
    <source>
        <dbReference type="Proteomes" id="UP000649328"/>
    </source>
</evidence>
<dbReference type="PANTHER" id="PTHR22781:SF12">
    <property type="entry name" value="AP-3 COMPLEX SUBUNIT DELTA-1"/>
    <property type="match status" value="1"/>
</dbReference>
<dbReference type="InterPro" id="IPR011989">
    <property type="entry name" value="ARM-like"/>
</dbReference>
<evidence type="ECO:0000256" key="4">
    <source>
        <dbReference type="ARBA" id="ARBA00022737"/>
    </source>
</evidence>
<reference evidence="8" key="1">
    <citation type="submission" date="2020-10" db="EMBL/GenBank/DDBJ databases">
        <title>The Whole-Genome Sequence of Metschnikowia persimmonesis, a Novel Endophytic Yeast Species Isolated from Medicinal Plant Diospyros kaki Thumb.</title>
        <authorList>
            <person name="Rahmat E."/>
            <person name="Kang Y."/>
        </authorList>
    </citation>
    <scope>NUCLEOTIDE SEQUENCE</scope>
    <source>
        <strain evidence="8">KIOM G15050</strain>
    </source>
</reference>
<keyword evidence="9" id="KW-1185">Reference proteome</keyword>
<comment type="similarity">
    <text evidence="2">Belongs to the adaptor complexes large subunit family.</text>
</comment>
<evidence type="ECO:0000259" key="7">
    <source>
        <dbReference type="Pfam" id="PF01602"/>
    </source>
</evidence>
<dbReference type="EMBL" id="JACBPP010000005">
    <property type="protein sequence ID" value="KAF8001460.1"/>
    <property type="molecule type" value="Genomic_DNA"/>
</dbReference>
<evidence type="ECO:0000256" key="1">
    <source>
        <dbReference type="ARBA" id="ARBA00004308"/>
    </source>
</evidence>
<dbReference type="GO" id="GO:0030123">
    <property type="term" value="C:AP-3 adaptor complex"/>
    <property type="evidence" value="ECO:0007669"/>
    <property type="project" value="InterPro"/>
</dbReference>
<name>A0A8H7GPR8_9ASCO</name>
<dbReference type="InterPro" id="IPR017105">
    <property type="entry name" value="AP3_complex_dsu"/>
</dbReference>
<dbReference type="Gene3D" id="1.25.10.10">
    <property type="entry name" value="Leucine-rich Repeat Variant"/>
    <property type="match status" value="1"/>
</dbReference>
<dbReference type="SUPFAM" id="SSF48371">
    <property type="entry name" value="ARM repeat"/>
    <property type="match status" value="1"/>
</dbReference>